<evidence type="ECO:0000313" key="2">
    <source>
        <dbReference type="Proteomes" id="UP001610334"/>
    </source>
</evidence>
<sequence>MSHSVPVSAAVTASLTIGFLFCKCNNTSQHSLGSWDLASLCSNLSCSIRATCAESSESETRMNEVEPRS</sequence>
<name>A0ABR4GWX6_9EURO</name>
<protein>
    <recommendedName>
        <fullName evidence="3">Secreted protein</fullName>
    </recommendedName>
</protein>
<reference evidence="1 2" key="1">
    <citation type="submission" date="2024-07" db="EMBL/GenBank/DDBJ databases">
        <title>Section-level genome sequencing and comparative genomics of Aspergillus sections Usti and Cavernicolus.</title>
        <authorList>
            <consortium name="Lawrence Berkeley National Laboratory"/>
            <person name="Nybo J.L."/>
            <person name="Vesth T.C."/>
            <person name="Theobald S."/>
            <person name="Frisvad J.C."/>
            <person name="Larsen T.O."/>
            <person name="Kjaerboelling I."/>
            <person name="Rothschild-Mancinelli K."/>
            <person name="Lyhne E.K."/>
            <person name="Kogle M.E."/>
            <person name="Barry K."/>
            <person name="Clum A."/>
            <person name="Na H."/>
            <person name="Ledsgaard L."/>
            <person name="Lin J."/>
            <person name="Lipzen A."/>
            <person name="Kuo A."/>
            <person name="Riley R."/>
            <person name="Mondo S."/>
            <person name="Labutti K."/>
            <person name="Haridas S."/>
            <person name="Pangalinan J."/>
            <person name="Salamov A.A."/>
            <person name="Simmons B.A."/>
            <person name="Magnuson J.K."/>
            <person name="Chen J."/>
            <person name="Drula E."/>
            <person name="Henrissat B."/>
            <person name="Wiebenga A."/>
            <person name="Lubbers R.J."/>
            <person name="Gomes A.C."/>
            <person name="Makela M.R."/>
            <person name="Stajich J."/>
            <person name="Grigoriev I.V."/>
            <person name="Mortensen U.H."/>
            <person name="De Vries R.P."/>
            <person name="Baker S.E."/>
            <person name="Andersen M.R."/>
        </authorList>
    </citation>
    <scope>NUCLEOTIDE SEQUENCE [LARGE SCALE GENOMIC DNA]</scope>
    <source>
        <strain evidence="1 2">CBS 588.65</strain>
    </source>
</reference>
<evidence type="ECO:0000313" key="1">
    <source>
        <dbReference type="EMBL" id="KAL2802950.1"/>
    </source>
</evidence>
<keyword evidence="2" id="KW-1185">Reference proteome</keyword>
<dbReference type="Proteomes" id="UP001610334">
    <property type="component" value="Unassembled WGS sequence"/>
</dbReference>
<organism evidence="1 2">
    <name type="scientific">Aspergillus granulosus</name>
    <dbReference type="NCBI Taxonomy" id="176169"/>
    <lineage>
        <taxon>Eukaryota</taxon>
        <taxon>Fungi</taxon>
        <taxon>Dikarya</taxon>
        <taxon>Ascomycota</taxon>
        <taxon>Pezizomycotina</taxon>
        <taxon>Eurotiomycetes</taxon>
        <taxon>Eurotiomycetidae</taxon>
        <taxon>Eurotiales</taxon>
        <taxon>Aspergillaceae</taxon>
        <taxon>Aspergillus</taxon>
        <taxon>Aspergillus subgen. Nidulantes</taxon>
    </lineage>
</organism>
<proteinExistence type="predicted"/>
<comment type="caution">
    <text evidence="1">The sequence shown here is derived from an EMBL/GenBank/DDBJ whole genome shotgun (WGS) entry which is preliminary data.</text>
</comment>
<gene>
    <name evidence="1" type="ORF">BJX63DRAFT_413362</name>
</gene>
<accession>A0ABR4GWX6</accession>
<dbReference type="EMBL" id="JBFXLT010000156">
    <property type="protein sequence ID" value="KAL2802950.1"/>
    <property type="molecule type" value="Genomic_DNA"/>
</dbReference>
<evidence type="ECO:0008006" key="3">
    <source>
        <dbReference type="Google" id="ProtNLM"/>
    </source>
</evidence>